<name>C6L8V1_9FIRM</name>
<organism evidence="1 2">
    <name type="scientific">Marvinbryantia formatexigens DSM 14469</name>
    <dbReference type="NCBI Taxonomy" id="478749"/>
    <lineage>
        <taxon>Bacteria</taxon>
        <taxon>Bacillati</taxon>
        <taxon>Bacillota</taxon>
        <taxon>Clostridia</taxon>
        <taxon>Lachnospirales</taxon>
        <taxon>Lachnospiraceae</taxon>
        <taxon>Marvinbryantia</taxon>
    </lineage>
</organism>
<reference evidence="1" key="1">
    <citation type="submission" date="2009-07" db="EMBL/GenBank/DDBJ databases">
        <authorList>
            <person name="Weinstock G."/>
            <person name="Sodergren E."/>
            <person name="Clifton S."/>
            <person name="Fulton L."/>
            <person name="Fulton B."/>
            <person name="Courtney L."/>
            <person name="Fronick C."/>
            <person name="Harrison M."/>
            <person name="Strong C."/>
            <person name="Farmer C."/>
            <person name="Delahaunty K."/>
            <person name="Markovic C."/>
            <person name="Hall O."/>
            <person name="Minx P."/>
            <person name="Tomlinson C."/>
            <person name="Mitreva M."/>
            <person name="Nelson J."/>
            <person name="Hou S."/>
            <person name="Wollam A."/>
            <person name="Pepin K.H."/>
            <person name="Johnson M."/>
            <person name="Bhonagiri V."/>
            <person name="Nash W.E."/>
            <person name="Warren W."/>
            <person name="Chinwalla A."/>
            <person name="Mardis E.R."/>
            <person name="Wilson R.K."/>
        </authorList>
    </citation>
    <scope>NUCLEOTIDE SEQUENCE [LARGE SCALE GENOMIC DNA]</scope>
    <source>
        <strain evidence="1">DSM 14469</strain>
    </source>
</reference>
<dbReference type="AlphaFoldDB" id="C6L8V1"/>
<sequence length="47" mass="5279">MRCFSVARHLRGAPVAGPVGCQASESLKLTIKDRNGDIRERKTLRRK</sequence>
<gene>
    <name evidence="1" type="ORF">BRYFOR_05040</name>
</gene>
<evidence type="ECO:0000313" key="1">
    <source>
        <dbReference type="EMBL" id="EET62690.1"/>
    </source>
</evidence>
<keyword evidence="2" id="KW-1185">Reference proteome</keyword>
<evidence type="ECO:0000313" key="2">
    <source>
        <dbReference type="Proteomes" id="UP000005561"/>
    </source>
</evidence>
<accession>C6L8V1</accession>
<dbReference type="EMBL" id="ACCL02000001">
    <property type="protein sequence ID" value="EET62690.1"/>
    <property type="molecule type" value="Genomic_DNA"/>
</dbReference>
<proteinExistence type="predicted"/>
<comment type="caution">
    <text evidence="1">The sequence shown here is derived from an EMBL/GenBank/DDBJ whole genome shotgun (WGS) entry which is preliminary data.</text>
</comment>
<protein>
    <submittedName>
        <fullName evidence="1">Uncharacterized protein</fullName>
    </submittedName>
</protein>
<dbReference type="Proteomes" id="UP000005561">
    <property type="component" value="Unassembled WGS sequence"/>
</dbReference>